<evidence type="ECO:0000313" key="3">
    <source>
        <dbReference type="Proteomes" id="UP001278500"/>
    </source>
</evidence>
<reference evidence="2" key="1">
    <citation type="journal article" date="2023" name="Mol. Phylogenet. Evol.">
        <title>Genome-scale phylogeny and comparative genomics of the fungal order Sordariales.</title>
        <authorList>
            <person name="Hensen N."/>
            <person name="Bonometti L."/>
            <person name="Westerberg I."/>
            <person name="Brannstrom I.O."/>
            <person name="Guillou S."/>
            <person name="Cros-Aarteil S."/>
            <person name="Calhoun S."/>
            <person name="Haridas S."/>
            <person name="Kuo A."/>
            <person name="Mondo S."/>
            <person name="Pangilinan J."/>
            <person name="Riley R."/>
            <person name="LaButti K."/>
            <person name="Andreopoulos B."/>
            <person name="Lipzen A."/>
            <person name="Chen C."/>
            <person name="Yan M."/>
            <person name="Daum C."/>
            <person name="Ng V."/>
            <person name="Clum A."/>
            <person name="Steindorff A."/>
            <person name="Ohm R.A."/>
            <person name="Martin F."/>
            <person name="Silar P."/>
            <person name="Natvig D.O."/>
            <person name="Lalanne C."/>
            <person name="Gautier V."/>
            <person name="Ament-Velasquez S.L."/>
            <person name="Kruys A."/>
            <person name="Hutchinson M.I."/>
            <person name="Powell A.J."/>
            <person name="Barry K."/>
            <person name="Miller A.N."/>
            <person name="Grigoriev I.V."/>
            <person name="Debuchy R."/>
            <person name="Gladieux P."/>
            <person name="Hiltunen Thoren M."/>
            <person name="Johannesson H."/>
        </authorList>
    </citation>
    <scope>NUCLEOTIDE SEQUENCE</scope>
    <source>
        <strain evidence="2">CBS 560.94</strain>
    </source>
</reference>
<keyword evidence="1" id="KW-0732">Signal</keyword>
<gene>
    <name evidence="2" type="ORF">B0H65DRAFT_101664</name>
</gene>
<feature type="chain" id="PRO_5041912031" description="Questionable protein" evidence="1">
    <location>
        <begin position="18"/>
        <end position="142"/>
    </location>
</feature>
<sequence>MVCLSSSILLMRSLVPSLSPLHCSHTQIDQSYSHRVAVISGWEINPCFVELGSGSKKSQEISFGEDYQHRFHDHHGPSRLLVCLISIRSQTSMYTYLVSTVGASTHADRRLQRIHSITLWITVSDLTSLTSPEVFLPTDECG</sequence>
<evidence type="ECO:0008006" key="4">
    <source>
        <dbReference type="Google" id="ProtNLM"/>
    </source>
</evidence>
<dbReference type="GeneID" id="87857600"/>
<organism evidence="2 3">
    <name type="scientific">Neurospora tetraspora</name>
    <dbReference type="NCBI Taxonomy" id="94610"/>
    <lineage>
        <taxon>Eukaryota</taxon>
        <taxon>Fungi</taxon>
        <taxon>Dikarya</taxon>
        <taxon>Ascomycota</taxon>
        <taxon>Pezizomycotina</taxon>
        <taxon>Sordariomycetes</taxon>
        <taxon>Sordariomycetidae</taxon>
        <taxon>Sordariales</taxon>
        <taxon>Sordariaceae</taxon>
        <taxon>Neurospora</taxon>
    </lineage>
</organism>
<feature type="signal peptide" evidence="1">
    <location>
        <begin position="1"/>
        <end position="17"/>
    </location>
</feature>
<name>A0AAE0MUE5_9PEZI</name>
<dbReference type="Proteomes" id="UP001278500">
    <property type="component" value="Unassembled WGS sequence"/>
</dbReference>
<dbReference type="EMBL" id="JAUEPP010000002">
    <property type="protein sequence ID" value="KAK3350876.1"/>
    <property type="molecule type" value="Genomic_DNA"/>
</dbReference>
<evidence type="ECO:0000313" key="2">
    <source>
        <dbReference type="EMBL" id="KAK3350876.1"/>
    </source>
</evidence>
<reference evidence="2" key="2">
    <citation type="submission" date="2023-06" db="EMBL/GenBank/DDBJ databases">
        <authorList>
            <consortium name="Lawrence Berkeley National Laboratory"/>
            <person name="Haridas S."/>
            <person name="Hensen N."/>
            <person name="Bonometti L."/>
            <person name="Westerberg I."/>
            <person name="Brannstrom I.O."/>
            <person name="Guillou S."/>
            <person name="Cros-Aarteil S."/>
            <person name="Calhoun S."/>
            <person name="Kuo A."/>
            <person name="Mondo S."/>
            <person name="Pangilinan J."/>
            <person name="Riley R."/>
            <person name="Labutti K."/>
            <person name="Andreopoulos B."/>
            <person name="Lipzen A."/>
            <person name="Chen C."/>
            <person name="Yanf M."/>
            <person name="Daum C."/>
            <person name="Ng V."/>
            <person name="Clum A."/>
            <person name="Steindorff A."/>
            <person name="Ohm R."/>
            <person name="Martin F."/>
            <person name="Silar P."/>
            <person name="Natvig D."/>
            <person name="Lalanne C."/>
            <person name="Gautier V."/>
            <person name="Ament-Velasquez S.L."/>
            <person name="Kruys A."/>
            <person name="Hutchinson M.I."/>
            <person name="Powell A.J."/>
            <person name="Barry K."/>
            <person name="Miller A.N."/>
            <person name="Grigoriev I.V."/>
            <person name="Debuchy R."/>
            <person name="Gladieux P."/>
            <person name="Thoren M.H."/>
            <person name="Johannesson H."/>
        </authorList>
    </citation>
    <scope>NUCLEOTIDE SEQUENCE</scope>
    <source>
        <strain evidence="2">CBS 560.94</strain>
    </source>
</reference>
<protein>
    <recommendedName>
        <fullName evidence="4">Questionable protein</fullName>
    </recommendedName>
</protein>
<evidence type="ECO:0000256" key="1">
    <source>
        <dbReference type="SAM" id="SignalP"/>
    </source>
</evidence>
<proteinExistence type="predicted"/>
<keyword evidence="3" id="KW-1185">Reference proteome</keyword>
<comment type="caution">
    <text evidence="2">The sequence shown here is derived from an EMBL/GenBank/DDBJ whole genome shotgun (WGS) entry which is preliminary data.</text>
</comment>
<accession>A0AAE0MUE5</accession>
<dbReference type="AlphaFoldDB" id="A0AAE0MUE5"/>
<dbReference type="RefSeq" id="XP_062684171.1">
    <property type="nucleotide sequence ID" value="XM_062820446.1"/>
</dbReference>